<evidence type="ECO:0000313" key="3">
    <source>
        <dbReference type="EMBL" id="SFC65103.1"/>
    </source>
</evidence>
<feature type="transmembrane region" description="Helical" evidence="2">
    <location>
        <begin position="6"/>
        <end position="24"/>
    </location>
</feature>
<keyword evidence="2" id="KW-0812">Transmembrane</keyword>
<dbReference type="Proteomes" id="UP000198862">
    <property type="component" value="Unassembled WGS sequence"/>
</dbReference>
<dbReference type="Pfam" id="PF11446">
    <property type="entry name" value="DUF2897"/>
    <property type="match status" value="1"/>
</dbReference>
<gene>
    <name evidence="3" type="ORF">SAMN02745724_02192</name>
</gene>
<protein>
    <recommendedName>
        <fullName evidence="5">DUF2897 domain-containing protein</fullName>
    </recommendedName>
</protein>
<dbReference type="RefSeq" id="WP_143085063.1">
    <property type="nucleotide sequence ID" value="NZ_FOLO01000014.1"/>
</dbReference>
<evidence type="ECO:0008006" key="5">
    <source>
        <dbReference type="Google" id="ProtNLM"/>
    </source>
</evidence>
<reference evidence="3 4" key="1">
    <citation type="submission" date="2016-10" db="EMBL/GenBank/DDBJ databases">
        <authorList>
            <person name="de Groot N.N."/>
        </authorList>
    </citation>
    <scope>NUCLEOTIDE SEQUENCE [LARGE SCALE GENOMIC DNA]</scope>
    <source>
        <strain evidence="3 4">DSM 6059</strain>
    </source>
</reference>
<keyword evidence="4" id="KW-1185">Reference proteome</keyword>
<dbReference type="EMBL" id="FOLO01000014">
    <property type="protein sequence ID" value="SFC65103.1"/>
    <property type="molecule type" value="Genomic_DNA"/>
</dbReference>
<feature type="region of interest" description="Disordered" evidence="1">
    <location>
        <begin position="39"/>
        <end position="59"/>
    </location>
</feature>
<sequence>METWKVILIIAIVFAVVWSNIALLKYSAKFDIKKFNQDPTEKAKEARKKQEEKTKKPHK</sequence>
<proteinExistence type="predicted"/>
<keyword evidence="2" id="KW-0472">Membrane</keyword>
<dbReference type="InterPro" id="IPR021550">
    <property type="entry name" value="DUF2897"/>
</dbReference>
<keyword evidence="2" id="KW-1133">Transmembrane helix</keyword>
<accession>A0A1I1L3Z0</accession>
<organism evidence="3 4">
    <name type="scientific">Pseudoalteromonas denitrificans DSM 6059</name>
    <dbReference type="NCBI Taxonomy" id="1123010"/>
    <lineage>
        <taxon>Bacteria</taxon>
        <taxon>Pseudomonadati</taxon>
        <taxon>Pseudomonadota</taxon>
        <taxon>Gammaproteobacteria</taxon>
        <taxon>Alteromonadales</taxon>
        <taxon>Pseudoalteromonadaceae</taxon>
        <taxon>Pseudoalteromonas</taxon>
    </lineage>
</organism>
<dbReference type="AlphaFoldDB" id="A0A1I1L3Z0"/>
<evidence type="ECO:0000313" key="4">
    <source>
        <dbReference type="Proteomes" id="UP000198862"/>
    </source>
</evidence>
<evidence type="ECO:0000256" key="1">
    <source>
        <dbReference type="SAM" id="MobiDB-lite"/>
    </source>
</evidence>
<name>A0A1I1L3Z0_9GAMM</name>
<evidence type="ECO:0000256" key="2">
    <source>
        <dbReference type="SAM" id="Phobius"/>
    </source>
</evidence>